<gene>
    <name evidence="1" type="ORF">Tco_1093652</name>
</gene>
<protein>
    <recommendedName>
        <fullName evidence="3">Secreted protein</fullName>
    </recommendedName>
</protein>
<sequence>MRANKPPQRALSARLLRLQIAVATTDAVGLLHGRPSSGVCIGILACRGLVWCNMSSFTPESHHPRNLVLMLAVNLVGCERLVSESLGYRD</sequence>
<reference evidence="1" key="1">
    <citation type="journal article" date="2022" name="Int. J. Mol. Sci.">
        <title>Draft Genome of Tanacetum Coccineum: Genomic Comparison of Closely Related Tanacetum-Family Plants.</title>
        <authorList>
            <person name="Yamashiro T."/>
            <person name="Shiraishi A."/>
            <person name="Nakayama K."/>
            <person name="Satake H."/>
        </authorList>
    </citation>
    <scope>NUCLEOTIDE SEQUENCE</scope>
</reference>
<comment type="caution">
    <text evidence="1">The sequence shown here is derived from an EMBL/GenBank/DDBJ whole genome shotgun (WGS) entry which is preliminary data.</text>
</comment>
<dbReference type="Proteomes" id="UP001151760">
    <property type="component" value="Unassembled WGS sequence"/>
</dbReference>
<organism evidence="1 2">
    <name type="scientific">Tanacetum coccineum</name>
    <dbReference type="NCBI Taxonomy" id="301880"/>
    <lineage>
        <taxon>Eukaryota</taxon>
        <taxon>Viridiplantae</taxon>
        <taxon>Streptophyta</taxon>
        <taxon>Embryophyta</taxon>
        <taxon>Tracheophyta</taxon>
        <taxon>Spermatophyta</taxon>
        <taxon>Magnoliopsida</taxon>
        <taxon>eudicotyledons</taxon>
        <taxon>Gunneridae</taxon>
        <taxon>Pentapetalae</taxon>
        <taxon>asterids</taxon>
        <taxon>campanulids</taxon>
        <taxon>Asterales</taxon>
        <taxon>Asteraceae</taxon>
        <taxon>Asteroideae</taxon>
        <taxon>Anthemideae</taxon>
        <taxon>Anthemidinae</taxon>
        <taxon>Tanacetum</taxon>
    </lineage>
</organism>
<evidence type="ECO:0008006" key="3">
    <source>
        <dbReference type="Google" id="ProtNLM"/>
    </source>
</evidence>
<evidence type="ECO:0000313" key="2">
    <source>
        <dbReference type="Proteomes" id="UP001151760"/>
    </source>
</evidence>
<dbReference type="EMBL" id="BQNB010020646">
    <property type="protein sequence ID" value="GJT98134.1"/>
    <property type="molecule type" value="Genomic_DNA"/>
</dbReference>
<name>A0ABQ5IEL5_9ASTR</name>
<reference evidence="1" key="2">
    <citation type="submission" date="2022-01" db="EMBL/GenBank/DDBJ databases">
        <authorList>
            <person name="Yamashiro T."/>
            <person name="Shiraishi A."/>
            <person name="Satake H."/>
            <person name="Nakayama K."/>
        </authorList>
    </citation>
    <scope>NUCLEOTIDE SEQUENCE</scope>
</reference>
<keyword evidence="2" id="KW-1185">Reference proteome</keyword>
<accession>A0ABQ5IEL5</accession>
<proteinExistence type="predicted"/>
<evidence type="ECO:0000313" key="1">
    <source>
        <dbReference type="EMBL" id="GJT98134.1"/>
    </source>
</evidence>